<name>A0ABR4CHM2_9HELO</name>
<dbReference type="Gene3D" id="3.40.50.720">
    <property type="entry name" value="NAD(P)-binding Rossmann-like Domain"/>
    <property type="match status" value="1"/>
</dbReference>
<comment type="caution">
    <text evidence="1">The sequence shown here is derived from an EMBL/GenBank/DDBJ whole genome shotgun (WGS) entry which is preliminary data.</text>
</comment>
<gene>
    <name evidence="1" type="ORF">VTL71DRAFT_15543</name>
</gene>
<evidence type="ECO:0000313" key="1">
    <source>
        <dbReference type="EMBL" id="KAL2069205.1"/>
    </source>
</evidence>
<dbReference type="Proteomes" id="UP001595075">
    <property type="component" value="Unassembled WGS sequence"/>
</dbReference>
<proteinExistence type="predicted"/>
<sequence>MVLDQAKELPAPFFVVGTVPDFEPKTEEEIQARAILETFLAKPEKGMLLDMCFKPRNTRTLKLGRSSGWAVVDGTGVIGHQIKEQWRLWAHAGENGNPEVPEEEAWAVLRKAAEESTGINF</sequence>
<reference evidence="1 2" key="1">
    <citation type="journal article" date="2024" name="Commun. Biol.">
        <title>Comparative genomic analysis of thermophilic fungi reveals convergent evolutionary adaptations and gene losses.</title>
        <authorList>
            <person name="Steindorff A.S."/>
            <person name="Aguilar-Pontes M.V."/>
            <person name="Robinson A.J."/>
            <person name="Andreopoulos B."/>
            <person name="LaButti K."/>
            <person name="Kuo A."/>
            <person name="Mondo S."/>
            <person name="Riley R."/>
            <person name="Otillar R."/>
            <person name="Haridas S."/>
            <person name="Lipzen A."/>
            <person name="Grimwood J."/>
            <person name="Schmutz J."/>
            <person name="Clum A."/>
            <person name="Reid I.D."/>
            <person name="Moisan M.C."/>
            <person name="Butler G."/>
            <person name="Nguyen T.T.M."/>
            <person name="Dewar K."/>
            <person name="Conant G."/>
            <person name="Drula E."/>
            <person name="Henrissat B."/>
            <person name="Hansel C."/>
            <person name="Singer S."/>
            <person name="Hutchinson M.I."/>
            <person name="de Vries R.P."/>
            <person name="Natvig D.O."/>
            <person name="Powell A.J."/>
            <person name="Tsang A."/>
            <person name="Grigoriev I.V."/>
        </authorList>
    </citation>
    <scope>NUCLEOTIDE SEQUENCE [LARGE SCALE GENOMIC DNA]</scope>
    <source>
        <strain evidence="1 2">CBS 494.80</strain>
    </source>
</reference>
<dbReference type="SUPFAM" id="SSF51735">
    <property type="entry name" value="NAD(P)-binding Rossmann-fold domains"/>
    <property type="match status" value="1"/>
</dbReference>
<keyword evidence="2" id="KW-1185">Reference proteome</keyword>
<accession>A0ABR4CHM2</accession>
<dbReference type="InterPro" id="IPR036291">
    <property type="entry name" value="NAD(P)-bd_dom_sf"/>
</dbReference>
<protein>
    <submittedName>
        <fullName evidence="1">Uncharacterized protein</fullName>
    </submittedName>
</protein>
<organism evidence="1 2">
    <name type="scientific">Oculimacula yallundae</name>
    <dbReference type="NCBI Taxonomy" id="86028"/>
    <lineage>
        <taxon>Eukaryota</taxon>
        <taxon>Fungi</taxon>
        <taxon>Dikarya</taxon>
        <taxon>Ascomycota</taxon>
        <taxon>Pezizomycotina</taxon>
        <taxon>Leotiomycetes</taxon>
        <taxon>Helotiales</taxon>
        <taxon>Ploettnerulaceae</taxon>
        <taxon>Oculimacula</taxon>
    </lineage>
</organism>
<dbReference type="EMBL" id="JAZHXI010000008">
    <property type="protein sequence ID" value="KAL2069205.1"/>
    <property type="molecule type" value="Genomic_DNA"/>
</dbReference>
<evidence type="ECO:0000313" key="2">
    <source>
        <dbReference type="Proteomes" id="UP001595075"/>
    </source>
</evidence>